<name>A0A2Y9S1V4_PHYMC</name>
<evidence type="ECO:0000256" key="1">
    <source>
        <dbReference type="ARBA" id="ARBA00084104"/>
    </source>
</evidence>
<gene>
    <name evidence="5" type="primary">LOC102992097</name>
</gene>
<dbReference type="KEGG" id="pcad:102992097"/>
<protein>
    <submittedName>
        <fullName evidence="5">Melanoma-associated antigen 10-like</fullName>
    </submittedName>
</protein>
<dbReference type="Proteomes" id="UP000248484">
    <property type="component" value="Chromosome 21"/>
</dbReference>
<evidence type="ECO:0000313" key="5">
    <source>
        <dbReference type="RefSeq" id="XP_023972568.1"/>
    </source>
</evidence>
<dbReference type="FunCoup" id="A0A2Y9S1V4">
    <property type="interactions" value="24"/>
</dbReference>
<feature type="compositionally biased region" description="Low complexity" evidence="2">
    <location>
        <begin position="60"/>
        <end position="84"/>
    </location>
</feature>
<dbReference type="Pfam" id="PF12440">
    <property type="entry name" value="MAGE_N"/>
    <property type="match status" value="1"/>
</dbReference>
<dbReference type="AlphaFoldDB" id="A0A2Y9S1V4"/>
<dbReference type="OrthoDB" id="9665809at2759"/>
<dbReference type="GO" id="GO:0000122">
    <property type="term" value="P:negative regulation of transcription by RNA polymerase II"/>
    <property type="evidence" value="ECO:0007669"/>
    <property type="project" value="TreeGrafter"/>
</dbReference>
<dbReference type="STRING" id="9755.ENSPCTP00005026195"/>
<feature type="compositionally biased region" description="Polar residues" evidence="2">
    <location>
        <begin position="85"/>
        <end position="103"/>
    </location>
</feature>
<organism evidence="4 5">
    <name type="scientific">Physeter macrocephalus</name>
    <name type="common">Sperm whale</name>
    <name type="synonym">Physeter catodon</name>
    <dbReference type="NCBI Taxonomy" id="9755"/>
    <lineage>
        <taxon>Eukaryota</taxon>
        <taxon>Metazoa</taxon>
        <taxon>Chordata</taxon>
        <taxon>Craniata</taxon>
        <taxon>Vertebrata</taxon>
        <taxon>Euteleostomi</taxon>
        <taxon>Mammalia</taxon>
        <taxon>Eutheria</taxon>
        <taxon>Laurasiatheria</taxon>
        <taxon>Artiodactyla</taxon>
        <taxon>Whippomorpha</taxon>
        <taxon>Cetacea</taxon>
        <taxon>Odontoceti</taxon>
        <taxon>Physeteridae</taxon>
        <taxon>Physeter</taxon>
    </lineage>
</organism>
<feature type="region of interest" description="Disordered" evidence="2">
    <location>
        <begin position="1"/>
        <end position="108"/>
    </location>
</feature>
<dbReference type="PANTHER" id="PTHR11736:SF153">
    <property type="entry name" value="MELANOMA-ASSOCIATED ANTIGEN 10"/>
    <property type="match status" value="1"/>
</dbReference>
<reference evidence="5" key="1">
    <citation type="submission" date="2025-08" db="UniProtKB">
        <authorList>
            <consortium name="RefSeq"/>
        </authorList>
    </citation>
    <scope>IDENTIFICATION</scope>
    <source>
        <tissue evidence="5">Muscle</tissue>
    </source>
</reference>
<dbReference type="Pfam" id="PF01454">
    <property type="entry name" value="MAGE"/>
    <property type="match status" value="1"/>
</dbReference>
<dbReference type="SMART" id="SM01392">
    <property type="entry name" value="MAGE_N"/>
    <property type="match status" value="1"/>
</dbReference>
<keyword evidence="4" id="KW-1185">Reference proteome</keyword>
<dbReference type="InterPro" id="IPR021072">
    <property type="entry name" value="MAGE_N"/>
</dbReference>
<dbReference type="InterPro" id="IPR041899">
    <property type="entry name" value="MAGE_WH2"/>
</dbReference>
<dbReference type="PROSITE" id="PS50838">
    <property type="entry name" value="MAGE"/>
    <property type="match status" value="1"/>
</dbReference>
<dbReference type="PANTHER" id="PTHR11736">
    <property type="entry name" value="MELANOMA-ASSOCIATED ANTIGEN MAGE ANTIGEN"/>
    <property type="match status" value="1"/>
</dbReference>
<evidence type="ECO:0000256" key="2">
    <source>
        <dbReference type="SAM" id="MobiDB-lite"/>
    </source>
</evidence>
<feature type="compositionally biased region" description="Low complexity" evidence="2">
    <location>
        <begin position="30"/>
        <end position="44"/>
    </location>
</feature>
<proteinExistence type="predicted"/>
<dbReference type="Gene3D" id="1.10.10.1200">
    <property type="entry name" value="MAGE homology domain, winged helix WH1 motif"/>
    <property type="match status" value="1"/>
</dbReference>
<dbReference type="RefSeq" id="XP_023972568.1">
    <property type="nucleotide sequence ID" value="XM_024116800.1"/>
</dbReference>
<dbReference type="InterPro" id="IPR002190">
    <property type="entry name" value="MHD_dom"/>
</dbReference>
<dbReference type="FunFam" id="1.10.10.1200:FF:000002">
    <property type="entry name" value="MAGE family member A11"/>
    <property type="match status" value="1"/>
</dbReference>
<accession>A0A2Y9S1V4</accession>
<feature type="domain" description="MAGE" evidence="3">
    <location>
        <begin position="115"/>
        <end position="314"/>
    </location>
</feature>
<dbReference type="FunFam" id="1.10.10.1210:FF:000001">
    <property type="entry name" value="melanoma-associated antigen D1"/>
    <property type="match status" value="1"/>
</dbReference>
<dbReference type="GO" id="GO:0005634">
    <property type="term" value="C:nucleus"/>
    <property type="evidence" value="ECO:0007669"/>
    <property type="project" value="TreeGrafter"/>
</dbReference>
<keyword evidence="1" id="KW-0825">Tumor antigen</keyword>
<sequence>MPRAPKRRCYMLEEGHQAQTVPMAVQEDASSSSSTCSSPSFFSPLISNSPEELYALPETLSPSQSPSSASSSPSPTAVVPTPLSQSNDGSSSPKEEGPSTSQALPDAESFPRNAICDKVGDLVEFLLFKYRTKETTSEAEMLNTVIKDYQDHFPVIFSESLECMQLIFGIDVKEVDPSDHSYVLVPTLGLTYDGMLNDGQSMPKTGLLIFILSMIFMNGHCVPEKEVWESLNVMGVCAGREHFIYGEPRELLTKVWVQEQYLEYRQVPNSDPACYEFLWGPRAHAEISKMSLLEFLAKVNGSDPRSFPLWYEEALSHQEE</sequence>
<evidence type="ECO:0000313" key="4">
    <source>
        <dbReference type="Proteomes" id="UP000248484"/>
    </source>
</evidence>
<dbReference type="InterPro" id="IPR037445">
    <property type="entry name" value="MAGE"/>
</dbReference>
<dbReference type="SMART" id="SM01373">
    <property type="entry name" value="MAGE"/>
    <property type="match status" value="1"/>
</dbReference>
<evidence type="ECO:0000259" key="3">
    <source>
        <dbReference type="PROSITE" id="PS50838"/>
    </source>
</evidence>
<dbReference type="InParanoid" id="A0A2Y9S1V4"/>
<dbReference type="GeneID" id="102992097"/>
<dbReference type="Gene3D" id="1.10.10.1210">
    <property type="entry name" value="MAGE homology domain, winged helix WH2 motif"/>
    <property type="match status" value="1"/>
</dbReference>
<dbReference type="InterPro" id="IPR041898">
    <property type="entry name" value="MAGE_WH1"/>
</dbReference>